<comment type="caution">
    <text evidence="2">The sequence shown here is derived from an EMBL/GenBank/DDBJ whole genome shotgun (WGS) entry which is preliminary data.</text>
</comment>
<gene>
    <name evidence="2" type="ORF">PGLA1383_LOCUS1360</name>
</gene>
<proteinExistence type="predicted"/>
<dbReference type="Proteomes" id="UP000654075">
    <property type="component" value="Unassembled WGS sequence"/>
</dbReference>
<sequence>SRKPLNRQLGKPDPRIMEVSERWRLRSEGLLHPDAAGRAPSEVTPEADVGVGAAAEKKKQKGNKIGREPSGTDEGAAGYRPMPRKAGSVLAEDATKCGSQEAAKPERAAKASSSKVAAVDPSHFKLSLADSLPGREEPTKQGKTAKQDLQLGKP</sequence>
<feature type="compositionally biased region" description="Low complexity" evidence="1">
    <location>
        <begin position="110"/>
        <end position="119"/>
    </location>
</feature>
<evidence type="ECO:0000313" key="2">
    <source>
        <dbReference type="EMBL" id="CAE8582360.1"/>
    </source>
</evidence>
<name>A0A813D284_POLGL</name>
<feature type="non-terminal residue" evidence="2">
    <location>
        <position position="154"/>
    </location>
</feature>
<protein>
    <submittedName>
        <fullName evidence="2">Uncharacterized protein</fullName>
    </submittedName>
</protein>
<dbReference type="EMBL" id="CAJNNV010000368">
    <property type="protein sequence ID" value="CAE8582360.1"/>
    <property type="molecule type" value="Genomic_DNA"/>
</dbReference>
<feature type="region of interest" description="Disordered" evidence="1">
    <location>
        <begin position="31"/>
        <end position="154"/>
    </location>
</feature>
<evidence type="ECO:0000256" key="1">
    <source>
        <dbReference type="SAM" id="MobiDB-lite"/>
    </source>
</evidence>
<organism evidence="2 3">
    <name type="scientific">Polarella glacialis</name>
    <name type="common">Dinoflagellate</name>
    <dbReference type="NCBI Taxonomy" id="89957"/>
    <lineage>
        <taxon>Eukaryota</taxon>
        <taxon>Sar</taxon>
        <taxon>Alveolata</taxon>
        <taxon>Dinophyceae</taxon>
        <taxon>Suessiales</taxon>
        <taxon>Suessiaceae</taxon>
        <taxon>Polarella</taxon>
    </lineage>
</organism>
<feature type="non-terminal residue" evidence="2">
    <location>
        <position position="1"/>
    </location>
</feature>
<accession>A0A813D284</accession>
<keyword evidence="3" id="KW-1185">Reference proteome</keyword>
<evidence type="ECO:0000313" key="3">
    <source>
        <dbReference type="Proteomes" id="UP000654075"/>
    </source>
</evidence>
<dbReference type="AlphaFoldDB" id="A0A813D284"/>
<reference evidence="2" key="1">
    <citation type="submission" date="2021-02" db="EMBL/GenBank/DDBJ databases">
        <authorList>
            <person name="Dougan E. K."/>
            <person name="Rhodes N."/>
            <person name="Thang M."/>
            <person name="Chan C."/>
        </authorList>
    </citation>
    <scope>NUCLEOTIDE SEQUENCE</scope>
</reference>